<evidence type="ECO:0000256" key="1">
    <source>
        <dbReference type="ARBA" id="ARBA00004801"/>
    </source>
</evidence>
<dbReference type="EC" id="2.7.1.20" evidence="3 10"/>
<evidence type="ECO:0000313" key="13">
    <source>
        <dbReference type="Proteomes" id="UP000095300"/>
    </source>
</evidence>
<protein>
    <recommendedName>
        <fullName evidence="3 10">Adenosine kinase</fullName>
        <shortName evidence="10">AK</shortName>
        <ecNumber evidence="3 10">2.7.1.20</ecNumber>
    </recommendedName>
    <alternativeName>
        <fullName evidence="10">Adenosine 5'-phosphotransferase</fullName>
    </alternativeName>
</protein>
<dbReference type="GO" id="GO:0044209">
    <property type="term" value="P:AMP salvage"/>
    <property type="evidence" value="ECO:0007669"/>
    <property type="project" value="UniProtKB-UniRule"/>
</dbReference>
<keyword evidence="10" id="KW-0539">Nucleus</keyword>
<keyword evidence="4 10" id="KW-0808">Transferase</keyword>
<dbReference type="GO" id="GO:0005524">
    <property type="term" value="F:ATP binding"/>
    <property type="evidence" value="ECO:0007669"/>
    <property type="project" value="UniProtKB-UniRule"/>
</dbReference>
<dbReference type="InterPro" id="IPR002173">
    <property type="entry name" value="Carboh/pur_kinase_PfkB_CS"/>
</dbReference>
<keyword evidence="13" id="KW-1185">Reference proteome</keyword>
<dbReference type="Pfam" id="PF00294">
    <property type="entry name" value="PfkB"/>
    <property type="match status" value="1"/>
</dbReference>
<evidence type="ECO:0000256" key="8">
    <source>
        <dbReference type="ARBA" id="ARBA00022840"/>
    </source>
</evidence>
<keyword evidence="5 10" id="KW-0660">Purine salvage</keyword>
<dbReference type="OrthoDB" id="432447at2759"/>
<dbReference type="AlphaFoldDB" id="A0A1I8PGT8"/>
<evidence type="ECO:0000256" key="7">
    <source>
        <dbReference type="ARBA" id="ARBA00022777"/>
    </source>
</evidence>
<comment type="pathway">
    <text evidence="1 10">Purine metabolism; AMP biosynthesis via salvage pathway; AMP from adenosine: step 1/1.</text>
</comment>
<dbReference type="Gene3D" id="3.40.1190.20">
    <property type="match status" value="1"/>
</dbReference>
<proteinExistence type="inferred from homology"/>
<dbReference type="InterPro" id="IPR001805">
    <property type="entry name" value="Adenokinase"/>
</dbReference>
<evidence type="ECO:0000256" key="5">
    <source>
        <dbReference type="ARBA" id="ARBA00022726"/>
    </source>
</evidence>
<evidence type="ECO:0000313" key="12">
    <source>
        <dbReference type="EnsemblMetazoa" id="SCAU007891-PA"/>
    </source>
</evidence>
<accession>A0A1I8PGT8</accession>
<comment type="catalytic activity">
    <reaction evidence="10">
        <text>adenosine + ATP = AMP + ADP + H(+)</text>
        <dbReference type="Rhea" id="RHEA:20824"/>
        <dbReference type="ChEBI" id="CHEBI:15378"/>
        <dbReference type="ChEBI" id="CHEBI:16335"/>
        <dbReference type="ChEBI" id="CHEBI:30616"/>
        <dbReference type="ChEBI" id="CHEBI:456215"/>
        <dbReference type="ChEBI" id="CHEBI:456216"/>
        <dbReference type="EC" id="2.7.1.20"/>
    </reaction>
</comment>
<dbReference type="Proteomes" id="UP000095300">
    <property type="component" value="Unassembled WGS sequence"/>
</dbReference>
<dbReference type="PROSITE" id="PS00583">
    <property type="entry name" value="PFKB_KINASES_1"/>
    <property type="match status" value="1"/>
</dbReference>
<comment type="cofactor">
    <cofactor evidence="10">
        <name>Mg(2+)</name>
        <dbReference type="ChEBI" id="CHEBI:18420"/>
    </cofactor>
    <text evidence="10">Binds 3 Mg(2+) ions per subunit.</text>
</comment>
<organism evidence="12 13">
    <name type="scientific">Stomoxys calcitrans</name>
    <name type="common">Stable fly</name>
    <name type="synonym">Conops calcitrans</name>
    <dbReference type="NCBI Taxonomy" id="35570"/>
    <lineage>
        <taxon>Eukaryota</taxon>
        <taxon>Metazoa</taxon>
        <taxon>Ecdysozoa</taxon>
        <taxon>Arthropoda</taxon>
        <taxon>Hexapoda</taxon>
        <taxon>Insecta</taxon>
        <taxon>Pterygota</taxon>
        <taxon>Neoptera</taxon>
        <taxon>Endopterygota</taxon>
        <taxon>Diptera</taxon>
        <taxon>Brachycera</taxon>
        <taxon>Muscomorpha</taxon>
        <taxon>Muscoidea</taxon>
        <taxon>Muscidae</taxon>
        <taxon>Stomoxys</taxon>
    </lineage>
</organism>
<dbReference type="InterPro" id="IPR029056">
    <property type="entry name" value="Ribokinase-like"/>
</dbReference>
<dbReference type="GO" id="GO:0006144">
    <property type="term" value="P:purine nucleobase metabolic process"/>
    <property type="evidence" value="ECO:0007669"/>
    <property type="project" value="TreeGrafter"/>
</dbReference>
<comment type="similarity">
    <text evidence="2 10">Belongs to the carbohydrate kinase PfkB family.</text>
</comment>
<dbReference type="UniPathway" id="UPA00588">
    <property type="reaction ID" value="UER00659"/>
</dbReference>
<dbReference type="SUPFAM" id="SSF53613">
    <property type="entry name" value="Ribokinase-like"/>
    <property type="match status" value="1"/>
</dbReference>
<evidence type="ECO:0000256" key="4">
    <source>
        <dbReference type="ARBA" id="ARBA00022679"/>
    </source>
</evidence>
<dbReference type="GO" id="GO:0004001">
    <property type="term" value="F:adenosine kinase activity"/>
    <property type="evidence" value="ECO:0007669"/>
    <property type="project" value="UniProtKB-UniRule"/>
</dbReference>
<evidence type="ECO:0000259" key="11">
    <source>
        <dbReference type="Pfam" id="PF00294"/>
    </source>
</evidence>
<comment type="function">
    <text evidence="10">ATP dependent phosphorylation of adenosine and other related nucleoside analogs to monophosphate derivatives.</text>
</comment>
<reference evidence="12" key="1">
    <citation type="submission" date="2020-05" db="UniProtKB">
        <authorList>
            <consortium name="EnsemblMetazoa"/>
        </authorList>
    </citation>
    <scope>IDENTIFICATION</scope>
    <source>
        <strain evidence="12">USDA</strain>
    </source>
</reference>
<evidence type="ECO:0000256" key="10">
    <source>
        <dbReference type="RuleBase" id="RU368116"/>
    </source>
</evidence>
<keyword evidence="6 10" id="KW-0547">Nucleotide-binding</keyword>
<dbReference type="VEuPathDB" id="VectorBase:SCAU007891"/>
<feature type="domain" description="Carbohydrate kinase PfkB" evidence="11">
    <location>
        <begin position="54"/>
        <end position="347"/>
    </location>
</feature>
<gene>
    <name evidence="12" type="primary">106085232</name>
</gene>
<evidence type="ECO:0000256" key="3">
    <source>
        <dbReference type="ARBA" id="ARBA00012119"/>
    </source>
</evidence>
<dbReference type="PANTHER" id="PTHR45769:SF5">
    <property type="entry name" value="ADENOSINE KINASE"/>
    <property type="match status" value="1"/>
</dbReference>
<dbReference type="EnsemblMetazoa" id="SCAU007891-RA">
    <property type="protein sequence ID" value="SCAU007891-PA"/>
    <property type="gene ID" value="SCAU007891"/>
</dbReference>
<dbReference type="Gene3D" id="3.30.1110.10">
    <property type="match status" value="1"/>
</dbReference>
<dbReference type="GO" id="GO:0005829">
    <property type="term" value="C:cytosol"/>
    <property type="evidence" value="ECO:0007669"/>
    <property type="project" value="TreeGrafter"/>
</dbReference>
<evidence type="ECO:0000256" key="2">
    <source>
        <dbReference type="ARBA" id="ARBA00010688"/>
    </source>
</evidence>
<comment type="subunit">
    <text evidence="10">Monomer.</text>
</comment>
<dbReference type="GO" id="GO:0006166">
    <property type="term" value="P:purine ribonucleoside salvage"/>
    <property type="evidence" value="ECO:0007669"/>
    <property type="project" value="UniProtKB-KW"/>
</dbReference>
<dbReference type="PANTHER" id="PTHR45769">
    <property type="entry name" value="ADENOSINE KINASE"/>
    <property type="match status" value="1"/>
</dbReference>
<keyword evidence="8 10" id="KW-0067">ATP-binding</keyword>
<keyword evidence="7 10" id="KW-0418">Kinase</keyword>
<keyword evidence="10" id="KW-0460">Magnesium</keyword>
<dbReference type="STRING" id="35570.A0A1I8PGT8"/>
<name>A0A1I8PGT8_STOCA</name>
<dbReference type="InterPro" id="IPR011611">
    <property type="entry name" value="PfkB_dom"/>
</dbReference>
<evidence type="ECO:0000256" key="6">
    <source>
        <dbReference type="ARBA" id="ARBA00022741"/>
    </source>
</evidence>
<sequence length="362" mass="40844">MSFSCSSLSCMKPNEISAIKVLAFGNMLINYSATLEDPKVLDRHRLSLNTRVEMNMDRFSEVTSDLNINDGLKVELGGSALNTTQCLKQLGTETLFFSACGDDQESKIISELMKKNDMDRSHFRVETVTNAPTGKRISLCHNDARALYTSNGASAQFSVNFLRFVLNDEDNSVLRPENRVQIFYIEGYFIPNREPVTTYIVRNYIKGRRYLALNFCSEQTVRQNFDHLLFMVSSAHLVFGTETEFEAFCQCWGASNIRELAEGLVKKKESPIIFVINKGCEGVELISNYFREGCAPGPLTFQSFRMPYSEEAEDLKGTGDVFVAGFLHAWLQKRELSQCVRIGCFYAINGVKSASKRNVNTL</sequence>
<comment type="subcellular location">
    <subcellularLocation>
        <location evidence="10">Nucleus</location>
    </subcellularLocation>
</comment>
<feature type="active site" description="Proton acceptor" evidence="9">
    <location>
        <position position="320"/>
    </location>
</feature>
<dbReference type="GO" id="GO:0005634">
    <property type="term" value="C:nucleus"/>
    <property type="evidence" value="ECO:0007669"/>
    <property type="project" value="UniProtKB-SubCell"/>
</dbReference>
<evidence type="ECO:0000256" key="9">
    <source>
        <dbReference type="PIRSR" id="PIRSR601805-1"/>
    </source>
</evidence>